<feature type="domain" description="Reverse transcriptase" evidence="2">
    <location>
        <begin position="16"/>
        <end position="211"/>
    </location>
</feature>
<keyword evidence="1" id="KW-0548">Nucleotidyltransferase</keyword>
<keyword evidence="4" id="KW-1185">Reference proteome</keyword>
<feature type="non-terminal residue" evidence="3">
    <location>
        <position position="1"/>
    </location>
</feature>
<dbReference type="GO" id="GO:0007004">
    <property type="term" value="P:telomere maintenance via telomerase"/>
    <property type="evidence" value="ECO:0007669"/>
    <property type="project" value="TreeGrafter"/>
</dbReference>
<organism evidence="3 4">
    <name type="scientific">Tachuris rubrigastra</name>
    <dbReference type="NCBI Taxonomy" id="495162"/>
    <lineage>
        <taxon>Eukaryota</taxon>
        <taxon>Metazoa</taxon>
        <taxon>Chordata</taxon>
        <taxon>Craniata</taxon>
        <taxon>Vertebrata</taxon>
        <taxon>Euteleostomi</taxon>
        <taxon>Archelosauria</taxon>
        <taxon>Archosauria</taxon>
        <taxon>Dinosauria</taxon>
        <taxon>Saurischia</taxon>
        <taxon>Theropoda</taxon>
        <taxon>Coelurosauria</taxon>
        <taxon>Aves</taxon>
        <taxon>Neognathae</taxon>
        <taxon>Neoaves</taxon>
        <taxon>Telluraves</taxon>
        <taxon>Australaves</taxon>
        <taxon>Passeriformes</taxon>
        <taxon>Tyrannidae</taxon>
        <taxon>Tachuris</taxon>
    </lineage>
</organism>
<accession>A0A7K4W231</accession>
<reference evidence="3 4" key="1">
    <citation type="submission" date="2019-09" db="EMBL/GenBank/DDBJ databases">
        <title>Bird 10,000 Genomes (B10K) Project - Family phase.</title>
        <authorList>
            <person name="Zhang G."/>
        </authorList>
    </citation>
    <scope>NUCLEOTIDE SEQUENCE [LARGE SCALE GENOMIC DNA]</scope>
    <source>
        <strain evidence="3">B10K-CU-031-13</strain>
        <tissue evidence="3">Muscle</tissue>
    </source>
</reference>
<dbReference type="GO" id="GO:0046872">
    <property type="term" value="F:metal ion binding"/>
    <property type="evidence" value="ECO:0007669"/>
    <property type="project" value="UniProtKB-KW"/>
</dbReference>
<dbReference type="GO" id="GO:0000333">
    <property type="term" value="C:telomerase catalytic core complex"/>
    <property type="evidence" value="ECO:0007669"/>
    <property type="project" value="TreeGrafter"/>
</dbReference>
<comment type="function">
    <text evidence="1">Telomerase is a ribonucleoprotein enzyme essential for the replication of chromosome termini in most eukaryotes. It elongates telomeres. It is a reverse transcriptase that adds simple sequence repeats to chromosome ends by copying a template sequence within the RNA component of the enzyme.</text>
</comment>
<dbReference type="PROSITE" id="PS50878">
    <property type="entry name" value="RT_POL"/>
    <property type="match status" value="1"/>
</dbReference>
<evidence type="ECO:0000313" key="3">
    <source>
        <dbReference type="EMBL" id="NWR28313.1"/>
    </source>
</evidence>
<dbReference type="AlphaFoldDB" id="A0A7K4W231"/>
<keyword evidence="1" id="KW-0460">Magnesium</keyword>
<keyword evidence="1" id="KW-0539">Nucleus</keyword>
<dbReference type="PANTHER" id="PTHR12066:SF0">
    <property type="entry name" value="TELOMERASE REVERSE TRANSCRIPTASE"/>
    <property type="match status" value="1"/>
</dbReference>
<evidence type="ECO:0000256" key="1">
    <source>
        <dbReference type="RuleBase" id="RU365061"/>
    </source>
</evidence>
<gene>
    <name evidence="3" type="primary">Tert</name>
    <name evidence="3" type="ORF">TACRUB_R00797</name>
</gene>
<dbReference type="GO" id="GO:0003720">
    <property type="term" value="F:telomerase activity"/>
    <property type="evidence" value="ECO:0007669"/>
    <property type="project" value="InterPro"/>
</dbReference>
<dbReference type="InterPro" id="IPR000477">
    <property type="entry name" value="RT_dom"/>
</dbReference>
<keyword evidence="1" id="KW-0479">Metal-binding</keyword>
<comment type="catalytic activity">
    <reaction evidence="1">
        <text>DNA(n) + a 2'-deoxyribonucleoside 5'-triphosphate = DNA(n+1) + diphosphate</text>
        <dbReference type="Rhea" id="RHEA:22508"/>
        <dbReference type="Rhea" id="RHEA-COMP:17339"/>
        <dbReference type="Rhea" id="RHEA-COMP:17340"/>
        <dbReference type="ChEBI" id="CHEBI:33019"/>
        <dbReference type="ChEBI" id="CHEBI:61560"/>
        <dbReference type="ChEBI" id="CHEBI:173112"/>
        <dbReference type="EC" id="2.7.7.49"/>
    </reaction>
</comment>
<dbReference type="Proteomes" id="UP000540952">
    <property type="component" value="Unassembled WGS sequence"/>
</dbReference>
<dbReference type="EC" id="2.7.7.49" evidence="1"/>
<dbReference type="GO" id="GO:0042162">
    <property type="term" value="F:telomeric DNA binding"/>
    <property type="evidence" value="ECO:0007669"/>
    <property type="project" value="TreeGrafter"/>
</dbReference>
<proteinExistence type="inferred from homology"/>
<keyword evidence="1" id="KW-0695">RNA-directed DNA polymerase</keyword>
<keyword evidence="1" id="KW-0779">Telomere</keyword>
<dbReference type="PANTHER" id="PTHR12066">
    <property type="entry name" value="TELOMERASE REVERSE TRANSCRIPTASE"/>
    <property type="match status" value="1"/>
</dbReference>
<sequence length="211" mass="24579">RNHFARVHLRPLSAKEIEVAHQKEFDLMASKLRFIPKVNGLRPIVKVSGIVEAQAFNRENREKKMRHYNTQMKNLFSVLNYERTINTSIIGSSVFGKDGIYKAWKQFVMKVFKSGGEIPHFYCVKADVFRAYDTIPHKKLVEVISQVLKPEKRTVYCIRCYAEIMITTSGKAKKFYKRHVSTFKDFMPDMKHFVSQLQKSSSLQNAIVVEQ</sequence>
<protein>
    <recommendedName>
        <fullName evidence="1">Telomerase reverse transcriptase</fullName>
        <ecNumber evidence="1">2.7.7.49</ecNumber>
    </recommendedName>
    <alternativeName>
        <fullName evidence="1">Telomerase catalytic subunit</fullName>
    </alternativeName>
</protein>
<comment type="subcellular location">
    <subcellularLocation>
        <location evidence="1">Nucleus</location>
    </subcellularLocation>
    <subcellularLocation>
        <location evidence="1">Chromosome</location>
        <location evidence="1">Telomere</location>
    </subcellularLocation>
</comment>
<name>A0A7K4W231_9TYRA</name>
<comment type="caution">
    <text evidence="3">The sequence shown here is derived from an EMBL/GenBank/DDBJ whole genome shotgun (WGS) entry which is preliminary data.</text>
</comment>
<evidence type="ECO:0000259" key="2">
    <source>
        <dbReference type="PROSITE" id="PS50878"/>
    </source>
</evidence>
<evidence type="ECO:0000313" key="4">
    <source>
        <dbReference type="Proteomes" id="UP000540952"/>
    </source>
</evidence>
<feature type="non-terminal residue" evidence="3">
    <location>
        <position position="211"/>
    </location>
</feature>
<keyword evidence="1" id="KW-0158">Chromosome</keyword>
<dbReference type="GO" id="GO:0000781">
    <property type="term" value="C:chromosome, telomeric region"/>
    <property type="evidence" value="ECO:0007669"/>
    <property type="project" value="UniProtKB-SubCell"/>
</dbReference>
<dbReference type="InterPro" id="IPR003545">
    <property type="entry name" value="Telomerase_RT"/>
</dbReference>
<comment type="similarity">
    <text evidence="1">Belongs to the reverse transcriptase family. Telomerase subfamily.</text>
</comment>
<dbReference type="GO" id="GO:0070034">
    <property type="term" value="F:telomerase RNA binding"/>
    <property type="evidence" value="ECO:0007669"/>
    <property type="project" value="TreeGrafter"/>
</dbReference>
<keyword evidence="1" id="KW-0808">Transferase</keyword>
<dbReference type="EMBL" id="VZRD01000020">
    <property type="protein sequence ID" value="NWR28313.1"/>
    <property type="molecule type" value="Genomic_DNA"/>
</dbReference>